<dbReference type="PROSITE" id="PS51375">
    <property type="entry name" value="PPR"/>
    <property type="match status" value="6"/>
</dbReference>
<name>A0A5N6QAB1_9ROSI</name>
<dbReference type="InterPro" id="IPR002885">
    <property type="entry name" value="PPR_rpt"/>
</dbReference>
<organism evidence="5 6">
    <name type="scientific">Carpinus fangiana</name>
    <dbReference type="NCBI Taxonomy" id="176857"/>
    <lineage>
        <taxon>Eukaryota</taxon>
        <taxon>Viridiplantae</taxon>
        <taxon>Streptophyta</taxon>
        <taxon>Embryophyta</taxon>
        <taxon>Tracheophyta</taxon>
        <taxon>Spermatophyta</taxon>
        <taxon>Magnoliopsida</taxon>
        <taxon>eudicotyledons</taxon>
        <taxon>Gunneridae</taxon>
        <taxon>Pentapetalae</taxon>
        <taxon>rosids</taxon>
        <taxon>fabids</taxon>
        <taxon>Fagales</taxon>
        <taxon>Betulaceae</taxon>
        <taxon>Carpinus</taxon>
    </lineage>
</organism>
<evidence type="ECO:0000256" key="1">
    <source>
        <dbReference type="ARBA" id="ARBA00006643"/>
    </source>
</evidence>
<dbReference type="FunFam" id="1.25.40.10:FF:000344">
    <property type="entry name" value="Pentatricopeptide repeat-containing protein"/>
    <property type="match status" value="1"/>
</dbReference>
<dbReference type="FunFam" id="1.25.40.10:FF:000987">
    <property type="entry name" value="Pentatricopeptide repeat-containing protein At3g14330"/>
    <property type="match status" value="1"/>
</dbReference>
<dbReference type="Proteomes" id="UP000327013">
    <property type="component" value="Chromosome 1"/>
</dbReference>
<feature type="repeat" description="PPR" evidence="3">
    <location>
        <begin position="679"/>
        <end position="713"/>
    </location>
</feature>
<feature type="repeat" description="PPR" evidence="3">
    <location>
        <begin position="240"/>
        <end position="274"/>
    </location>
</feature>
<keyword evidence="6" id="KW-1185">Reference proteome</keyword>
<dbReference type="InterPro" id="IPR046960">
    <property type="entry name" value="PPR_At4g14850-like_plant"/>
</dbReference>
<dbReference type="EMBL" id="CM017321">
    <property type="protein sequence ID" value="KAE7996146.1"/>
    <property type="molecule type" value="Genomic_DNA"/>
</dbReference>
<evidence type="ECO:0000256" key="2">
    <source>
        <dbReference type="ARBA" id="ARBA00022737"/>
    </source>
</evidence>
<dbReference type="Pfam" id="PF20431">
    <property type="entry name" value="E_motif"/>
    <property type="match status" value="1"/>
</dbReference>
<evidence type="ECO:0000313" key="6">
    <source>
        <dbReference type="Proteomes" id="UP000327013"/>
    </source>
</evidence>
<dbReference type="FunFam" id="1.25.40.10:FF:000361">
    <property type="entry name" value="Pentatricopeptide repeat-containing protein chloroplastic"/>
    <property type="match status" value="2"/>
</dbReference>
<dbReference type="InterPro" id="IPR011990">
    <property type="entry name" value="TPR-like_helical_dom_sf"/>
</dbReference>
<dbReference type="GO" id="GO:0003729">
    <property type="term" value="F:mRNA binding"/>
    <property type="evidence" value="ECO:0007669"/>
    <property type="project" value="UniProtKB-ARBA"/>
</dbReference>
<dbReference type="InterPro" id="IPR032867">
    <property type="entry name" value="DYW_dom"/>
</dbReference>
<dbReference type="PANTHER" id="PTHR47926:SF383">
    <property type="entry name" value="DYW DOMAIN-CONTAINING PROTEIN"/>
    <property type="match status" value="1"/>
</dbReference>
<feature type="domain" description="DYW" evidence="4">
    <location>
        <begin position="894"/>
        <end position="986"/>
    </location>
</feature>
<accession>A0A5N6QAB1</accession>
<dbReference type="Pfam" id="PF01535">
    <property type="entry name" value="PPR"/>
    <property type="match status" value="8"/>
</dbReference>
<feature type="repeat" description="PPR" evidence="3">
    <location>
        <begin position="374"/>
        <end position="408"/>
    </location>
</feature>
<dbReference type="Pfam" id="PF14432">
    <property type="entry name" value="DYW_deaminase"/>
    <property type="match status" value="1"/>
</dbReference>
<dbReference type="Pfam" id="PF13041">
    <property type="entry name" value="PPR_2"/>
    <property type="match status" value="1"/>
</dbReference>
<dbReference type="InterPro" id="IPR046848">
    <property type="entry name" value="E_motif"/>
</dbReference>
<dbReference type="FunFam" id="1.25.40.10:FF:000690">
    <property type="entry name" value="Pentatricopeptide repeat-containing protein"/>
    <property type="match status" value="1"/>
</dbReference>
<evidence type="ECO:0000313" key="5">
    <source>
        <dbReference type="EMBL" id="KAE7996146.1"/>
    </source>
</evidence>
<sequence length="986" mass="110657">MASAAAAAPPLSLQHHYHHPLIIYRTNRISNTKHYLHRIFTPKFSTRTHTHEIHSPTPTNYSPHHLSLVQEINKLCQQRNLAGALDFLQRYSIHAIYDSVHRAEAMGVLLQACGYQKDIETGRRVHEMVSASTQLSNDFVLNTRLITMYSMCGSPVDSRLVFDGLQRKNLFQWNALISGYARNELFDEAISSFTNLISVSEFKPDNFTLPCVLKACAGLWVVGLGQVIHGMAVKTGLISDVFVGNALIAMYGKCGFVEEAVKVLECMPERNLVSWNSMICGFSENGCSQESYDILRKILEGEEGLIPDVATIVTVLPVCAGEGEVNMGVVIHGLAVKLGLNEELMVNNALIDMYSKCCHLTEAHILFTRSHNKNVVSWNSMIGCYSREGDVCRTFDLLRKMQMEEEKMKVNEITILNVLPACSAESELLCLKELHGYSLRHGLQYDELVANAFVAAYAKCGSLSSAEHVFFGIETKTVNSWNALIGGHAQNGDPQKALYFYFRMTYSGLDPDSFSIGSLLLACSHMKCLRYGKELHGFVLRNGLDMDSFIGISLLSLYIHCRRVLSAMIVFDRMEEKILVSWNAMIAGYSQNGLPDEALDLFRQMLSYGIKPCEIAIISVFGACSQLSALRLGKEMHCFALKANLTEDTFVGCSLIDMYAKAGCIEQSQRVFDSLKEKDEASWNVIIAGYGIHGYGKNAIELFEKMQRSGQKPDGLTFIGILMACSHAELIMEGLKYFSQMQSLYGIEPKLEHYACIVDMLGRAGQLAEALKLIHEMPEEPDARIWSSLLSSCRIYGNLDMGVKVAEKLLELEPDKAENYVLLSNLYAGSGKWDDVRRVRQRMKENGLQKDAGRSWIEVGGKVYSFVVGDDMLLKSEEIRNMWRRLEEKISKIGYKPDTESVLHELSKEEKIEVLRGHSEKLAISFGLLKTTKGATLRICKNLRICVDCHNAAKLISSAVEREIVVRDNKRFHHFKDGFCSCRDFW</sequence>
<proteinExistence type="inferred from homology"/>
<feature type="repeat" description="PPR" evidence="3">
    <location>
        <begin position="477"/>
        <end position="511"/>
    </location>
</feature>
<dbReference type="GO" id="GO:0009451">
    <property type="term" value="P:RNA modification"/>
    <property type="evidence" value="ECO:0007669"/>
    <property type="project" value="InterPro"/>
</dbReference>
<dbReference type="GO" id="GO:0008270">
    <property type="term" value="F:zinc ion binding"/>
    <property type="evidence" value="ECO:0007669"/>
    <property type="project" value="InterPro"/>
</dbReference>
<dbReference type="SUPFAM" id="SSF48452">
    <property type="entry name" value="TPR-like"/>
    <property type="match status" value="1"/>
</dbReference>
<evidence type="ECO:0000259" key="4">
    <source>
        <dbReference type="Pfam" id="PF14432"/>
    </source>
</evidence>
<feature type="repeat" description="PPR" evidence="3">
    <location>
        <begin position="169"/>
        <end position="204"/>
    </location>
</feature>
<dbReference type="PANTHER" id="PTHR47926">
    <property type="entry name" value="PENTATRICOPEPTIDE REPEAT-CONTAINING PROTEIN"/>
    <property type="match status" value="1"/>
</dbReference>
<dbReference type="AlphaFoldDB" id="A0A5N6QAB1"/>
<dbReference type="Gene3D" id="1.25.40.10">
    <property type="entry name" value="Tetratricopeptide repeat domain"/>
    <property type="match status" value="6"/>
</dbReference>
<dbReference type="NCBIfam" id="TIGR00756">
    <property type="entry name" value="PPR"/>
    <property type="match status" value="4"/>
</dbReference>
<dbReference type="OrthoDB" id="1859983at2759"/>
<feature type="repeat" description="PPR" evidence="3">
    <location>
        <begin position="578"/>
        <end position="612"/>
    </location>
</feature>
<evidence type="ECO:0000256" key="3">
    <source>
        <dbReference type="PROSITE-ProRule" id="PRU00708"/>
    </source>
</evidence>
<comment type="similarity">
    <text evidence="1">Belongs to the PPR family. PCMP-H subfamily.</text>
</comment>
<keyword evidence="2" id="KW-0677">Repeat</keyword>
<gene>
    <name evidence="5" type="ORF">FH972_000893</name>
</gene>
<protein>
    <recommendedName>
        <fullName evidence="4">DYW domain-containing protein</fullName>
    </recommendedName>
</protein>
<reference evidence="5 6" key="1">
    <citation type="submission" date="2019-06" db="EMBL/GenBank/DDBJ databases">
        <title>A chromosomal-level reference genome of Carpinus fangiana (Coryloideae, Betulaceae).</title>
        <authorList>
            <person name="Yang X."/>
            <person name="Wang Z."/>
            <person name="Zhang L."/>
            <person name="Hao G."/>
            <person name="Liu J."/>
            <person name="Yang Y."/>
        </authorList>
    </citation>
    <scope>NUCLEOTIDE SEQUENCE [LARGE SCALE GENOMIC DNA]</scope>
    <source>
        <strain evidence="5">Cfa_2016G</strain>
        <tissue evidence="5">Leaf</tissue>
    </source>
</reference>